<dbReference type="Gene3D" id="2.40.50.140">
    <property type="entry name" value="Nucleic acid-binding proteins"/>
    <property type="match status" value="1"/>
</dbReference>
<feature type="transmembrane region" description="Helical" evidence="5">
    <location>
        <begin position="12"/>
        <end position="32"/>
    </location>
</feature>
<dbReference type="SUPFAM" id="SSF141322">
    <property type="entry name" value="NfeD domain-like"/>
    <property type="match status" value="1"/>
</dbReference>
<dbReference type="OrthoDB" id="3174252at2"/>
<proteinExistence type="predicted"/>
<dbReference type="InterPro" id="IPR052165">
    <property type="entry name" value="Membrane_assoc_protease"/>
</dbReference>
<evidence type="ECO:0000256" key="2">
    <source>
        <dbReference type="ARBA" id="ARBA00022692"/>
    </source>
</evidence>
<dbReference type="InterPro" id="IPR002810">
    <property type="entry name" value="NfeD-like_C"/>
</dbReference>
<feature type="domain" description="NfeD-like C-terminal" evidence="6">
    <location>
        <begin position="89"/>
        <end position="144"/>
    </location>
</feature>
<evidence type="ECO:0000256" key="5">
    <source>
        <dbReference type="SAM" id="Phobius"/>
    </source>
</evidence>
<evidence type="ECO:0000256" key="1">
    <source>
        <dbReference type="ARBA" id="ARBA00004141"/>
    </source>
</evidence>
<dbReference type="RefSeq" id="WP_050055239.1">
    <property type="nucleotide sequence ID" value="NZ_CAQI01000044.1"/>
</dbReference>
<dbReference type="EMBL" id="CAQI01000044">
    <property type="protein sequence ID" value="CCQ46295.1"/>
    <property type="molecule type" value="Genomic_DNA"/>
</dbReference>
<feature type="transmembrane region" description="Helical" evidence="5">
    <location>
        <begin position="52"/>
        <end position="70"/>
    </location>
</feature>
<dbReference type="Pfam" id="PF01957">
    <property type="entry name" value="NfeD"/>
    <property type="match status" value="1"/>
</dbReference>
<reference evidence="8" key="1">
    <citation type="journal article" date="2014" name="Genome Announc.">
        <title>Genome Sequence of Arthrobacter siccitolerans 4J27, a Xeroprotectant-Producing Desiccation-Tolerant Microorganism.</title>
        <authorList>
            <person name="Manzanera M."/>
            <person name="Santa-Cruz-Calvo L."/>
            <person name="Vilchez J.I."/>
            <person name="Garcia-Fontana C."/>
            <person name="Silva-Castro G.A."/>
            <person name="Calvo C."/>
            <person name="Gonzalez-Lopez J."/>
        </authorList>
    </citation>
    <scope>NUCLEOTIDE SEQUENCE [LARGE SCALE GENOMIC DNA]</scope>
    <source>
        <strain evidence="8">4J27</strain>
    </source>
</reference>
<dbReference type="GO" id="GO:0005886">
    <property type="term" value="C:plasma membrane"/>
    <property type="evidence" value="ECO:0007669"/>
    <property type="project" value="TreeGrafter"/>
</dbReference>
<evidence type="ECO:0000256" key="4">
    <source>
        <dbReference type="ARBA" id="ARBA00023136"/>
    </source>
</evidence>
<dbReference type="PANTHER" id="PTHR33507">
    <property type="entry name" value="INNER MEMBRANE PROTEIN YBBJ"/>
    <property type="match status" value="1"/>
</dbReference>
<keyword evidence="2 5" id="KW-0812">Transmembrane</keyword>
<dbReference type="PANTHER" id="PTHR33507:SF3">
    <property type="entry name" value="INNER MEMBRANE PROTEIN YBBJ"/>
    <property type="match status" value="1"/>
</dbReference>
<accession>A0A024H277</accession>
<protein>
    <submittedName>
        <fullName evidence="7">NfeD-like family protein</fullName>
    </submittedName>
</protein>
<dbReference type="Proteomes" id="UP000035722">
    <property type="component" value="Unassembled WGS sequence"/>
</dbReference>
<keyword evidence="8" id="KW-1185">Reference proteome</keyword>
<gene>
    <name evidence="7" type="ORF">ARTSIC4J27_2257</name>
</gene>
<sequence length="157" mass="16653">MFEWLGENWWALWLTAFLPFAVIEMITLDLFFIMLGGGTLAALVADFAGADLWLQIVVFCVVSLLMIAFVRPVALSHLKKGPSDQRTNVERLIGEQALVMEPVSSDGGLVKIGGDIWTARSAGGVLAAGQRVVVSAIDGATAVVSAPPEQLASPDTA</sequence>
<keyword evidence="3 5" id="KW-1133">Transmembrane helix</keyword>
<evidence type="ECO:0000259" key="6">
    <source>
        <dbReference type="Pfam" id="PF01957"/>
    </source>
</evidence>
<evidence type="ECO:0000313" key="8">
    <source>
        <dbReference type="Proteomes" id="UP000035722"/>
    </source>
</evidence>
<evidence type="ECO:0000313" key="7">
    <source>
        <dbReference type="EMBL" id="CCQ46295.1"/>
    </source>
</evidence>
<keyword evidence="4 5" id="KW-0472">Membrane</keyword>
<organism evidence="7 8">
    <name type="scientific">Pseudarthrobacter siccitolerans</name>
    <dbReference type="NCBI Taxonomy" id="861266"/>
    <lineage>
        <taxon>Bacteria</taxon>
        <taxon>Bacillati</taxon>
        <taxon>Actinomycetota</taxon>
        <taxon>Actinomycetes</taxon>
        <taxon>Micrococcales</taxon>
        <taxon>Micrococcaceae</taxon>
        <taxon>Pseudarthrobacter</taxon>
    </lineage>
</organism>
<dbReference type="InterPro" id="IPR012340">
    <property type="entry name" value="NA-bd_OB-fold"/>
</dbReference>
<evidence type="ECO:0000256" key="3">
    <source>
        <dbReference type="ARBA" id="ARBA00022989"/>
    </source>
</evidence>
<comment type="subcellular location">
    <subcellularLocation>
        <location evidence="1">Membrane</location>
        <topology evidence="1">Multi-pass membrane protein</topology>
    </subcellularLocation>
</comment>
<dbReference type="STRING" id="861266.ARTSIC4J27_2257"/>
<comment type="caution">
    <text evidence="7">The sequence shown here is derived from an EMBL/GenBank/DDBJ whole genome shotgun (WGS) entry which is preliminary data.</text>
</comment>
<dbReference type="AlphaFoldDB" id="A0A024H277"/>
<name>A0A024H277_9MICC</name>